<dbReference type="GO" id="GO:0006310">
    <property type="term" value="P:DNA recombination"/>
    <property type="evidence" value="ECO:0007669"/>
    <property type="project" value="UniProtKB-KW"/>
</dbReference>
<dbReference type="Gene3D" id="1.10.150.130">
    <property type="match status" value="1"/>
</dbReference>
<keyword evidence="2" id="KW-0229">DNA integration</keyword>
<dbReference type="AlphaFoldDB" id="A0A7G8BGC1"/>
<dbReference type="Gene3D" id="1.10.443.10">
    <property type="entry name" value="Intergrase catalytic core"/>
    <property type="match status" value="1"/>
</dbReference>
<evidence type="ECO:0000256" key="2">
    <source>
        <dbReference type="ARBA" id="ARBA00022908"/>
    </source>
</evidence>
<dbReference type="InterPro" id="IPR013762">
    <property type="entry name" value="Integrase-like_cat_sf"/>
</dbReference>
<comment type="similarity">
    <text evidence="1">Belongs to the 'phage' integrase family.</text>
</comment>
<dbReference type="InterPro" id="IPR011010">
    <property type="entry name" value="DNA_brk_join_enz"/>
</dbReference>
<evidence type="ECO:0000259" key="5">
    <source>
        <dbReference type="PROSITE" id="PS51898"/>
    </source>
</evidence>
<keyword evidence="7" id="KW-1185">Reference proteome</keyword>
<dbReference type="GO" id="GO:0003677">
    <property type="term" value="F:DNA binding"/>
    <property type="evidence" value="ECO:0007669"/>
    <property type="project" value="UniProtKB-KW"/>
</dbReference>
<protein>
    <submittedName>
        <fullName evidence="6">Tyrosine-type recombinase/integrase</fullName>
    </submittedName>
</protein>
<evidence type="ECO:0000313" key="7">
    <source>
        <dbReference type="Proteomes" id="UP000515312"/>
    </source>
</evidence>
<evidence type="ECO:0000256" key="3">
    <source>
        <dbReference type="ARBA" id="ARBA00023125"/>
    </source>
</evidence>
<dbReference type="PANTHER" id="PTHR30629:SF2">
    <property type="entry name" value="PROPHAGE INTEGRASE INTS-RELATED"/>
    <property type="match status" value="1"/>
</dbReference>
<evidence type="ECO:0000313" key="6">
    <source>
        <dbReference type="EMBL" id="QNI31591.1"/>
    </source>
</evidence>
<feature type="domain" description="Tyr recombinase" evidence="5">
    <location>
        <begin position="115"/>
        <end position="259"/>
    </location>
</feature>
<dbReference type="InterPro" id="IPR002104">
    <property type="entry name" value="Integrase_catalytic"/>
</dbReference>
<dbReference type="Pfam" id="PF00589">
    <property type="entry name" value="Phage_integrase"/>
    <property type="match status" value="1"/>
</dbReference>
<sequence>MRLARAGLATNPTMREFGNRYFEEQVVARWKNSHDIRRYLDNEIYPGLGDKLLKELTALDVQALVYRKRDNGRIAAAIQLRGVIKRMFDYAIELQIVTINPAAMVATRFIGKSRKRSRVLTPKEIRLYLRTIYQSNIRRQFKLALHIILLTLSRKSELLLARWKDVNLDTNEWLIPQDSAKNGKPHIVYLSRQVSEMFGELKVLAGDSELLMPGRSSMVRPFAKNALNKALEGLTFDMDPLTIHDLRRTGATLLTEHGF</sequence>
<evidence type="ECO:0000256" key="4">
    <source>
        <dbReference type="ARBA" id="ARBA00023172"/>
    </source>
</evidence>
<dbReference type="PANTHER" id="PTHR30629">
    <property type="entry name" value="PROPHAGE INTEGRASE"/>
    <property type="match status" value="1"/>
</dbReference>
<dbReference type="InterPro" id="IPR053876">
    <property type="entry name" value="Phage_int_M"/>
</dbReference>
<dbReference type="KEGG" id="adin:H7849_21370"/>
<name>A0A7G8BGC1_9BACT</name>
<dbReference type="Proteomes" id="UP000515312">
    <property type="component" value="Chromosome"/>
</dbReference>
<organism evidence="6 7">
    <name type="scientific">Alloacidobacterium dinghuense</name>
    <dbReference type="NCBI Taxonomy" id="2763107"/>
    <lineage>
        <taxon>Bacteria</taxon>
        <taxon>Pseudomonadati</taxon>
        <taxon>Acidobacteriota</taxon>
        <taxon>Terriglobia</taxon>
        <taxon>Terriglobales</taxon>
        <taxon>Acidobacteriaceae</taxon>
        <taxon>Alloacidobacterium</taxon>
    </lineage>
</organism>
<dbReference type="SUPFAM" id="SSF56349">
    <property type="entry name" value="DNA breaking-rejoining enzymes"/>
    <property type="match status" value="1"/>
</dbReference>
<evidence type="ECO:0000256" key="1">
    <source>
        <dbReference type="ARBA" id="ARBA00008857"/>
    </source>
</evidence>
<keyword evidence="3" id="KW-0238">DNA-binding</keyword>
<dbReference type="PROSITE" id="PS51898">
    <property type="entry name" value="TYR_RECOMBINASE"/>
    <property type="match status" value="1"/>
</dbReference>
<keyword evidence="4" id="KW-0233">DNA recombination</keyword>
<dbReference type="EMBL" id="CP060394">
    <property type="protein sequence ID" value="QNI31591.1"/>
    <property type="molecule type" value="Genomic_DNA"/>
</dbReference>
<dbReference type="RefSeq" id="WP_186742360.1">
    <property type="nucleotide sequence ID" value="NZ_CP060394.1"/>
</dbReference>
<reference evidence="6 7" key="1">
    <citation type="submission" date="2020-08" db="EMBL/GenBank/DDBJ databases">
        <title>Edaphobacter telluris sp. nov. and Acidobacterium dinghuensis sp. nov., two acidobacteria isolated from forest soil.</title>
        <authorList>
            <person name="Fu J."/>
            <person name="Qiu L."/>
        </authorList>
    </citation>
    <scope>NUCLEOTIDE SEQUENCE [LARGE SCALE GENOMIC DNA]</scope>
    <source>
        <strain evidence="6">4Y35</strain>
    </source>
</reference>
<dbReference type="GO" id="GO:0015074">
    <property type="term" value="P:DNA integration"/>
    <property type="evidence" value="ECO:0007669"/>
    <property type="project" value="UniProtKB-KW"/>
</dbReference>
<gene>
    <name evidence="6" type="ORF">H7849_21370</name>
</gene>
<proteinExistence type="inferred from homology"/>
<dbReference type="Pfam" id="PF22022">
    <property type="entry name" value="Phage_int_M"/>
    <property type="match status" value="1"/>
</dbReference>
<accession>A0A7G8BGC1</accession>
<dbReference type="InterPro" id="IPR010998">
    <property type="entry name" value="Integrase_recombinase_N"/>
</dbReference>
<dbReference type="InterPro" id="IPR050808">
    <property type="entry name" value="Phage_Integrase"/>
</dbReference>